<protein>
    <recommendedName>
        <fullName evidence="4">Antirestriction protein</fullName>
    </recommendedName>
</protein>
<sequence>MKMLANAKCVARHARLDFLPMLFGDDFVLAEQHVFNYAQRFCCDYDGGFWQFYTLANGGGYMAPNAERVVFSSLNGFEAEISGDAAGMILTALVLNHRCWLHHEQGDDELAEHFILRAEQLRSAINDHPESHAIWLALD</sequence>
<reference evidence="2 3" key="1">
    <citation type="submission" date="2017-08" db="EMBL/GenBank/DDBJ databases">
        <title>Draft Genome Sequence of Hafnia alvei CITHA-6 Isolated from Raw Bovine Milk.</title>
        <authorList>
            <person name="Culligan E.P."/>
            <person name="Mcsweeney A."/>
            <person name="O'Doherty C."/>
            <person name="Gleeson E."/>
            <person name="O'Riordan D."/>
            <person name="Sleator R.D."/>
        </authorList>
    </citation>
    <scope>NUCLEOTIDE SEQUENCE [LARGE SCALE GENOMIC DNA]</scope>
    <source>
        <strain evidence="2 3">CITHA-6</strain>
    </source>
</reference>
<name>A0A2A2M651_9GAMM</name>
<evidence type="ECO:0000256" key="1">
    <source>
        <dbReference type="ARBA" id="ARBA00008618"/>
    </source>
</evidence>
<comment type="similarity">
    <text evidence="1">Belongs to the antirestriction protein family.</text>
</comment>
<dbReference type="AlphaFoldDB" id="A0A2A2M651"/>
<dbReference type="RefSeq" id="WP_095661817.1">
    <property type="nucleotide sequence ID" value="NZ_JAYWIZ010000020.1"/>
</dbReference>
<dbReference type="OrthoDB" id="1164967at2"/>
<accession>A0A2A2M651</accession>
<gene>
    <name evidence="2" type="ORF">CJD50_22585</name>
</gene>
<dbReference type="InterPro" id="IPR004914">
    <property type="entry name" value="Antirestrict"/>
</dbReference>
<dbReference type="Pfam" id="PF03230">
    <property type="entry name" value="Antirestrict"/>
    <property type="match status" value="1"/>
</dbReference>
<organism evidence="2 3">
    <name type="scientific">Hafnia paralvei</name>
    <dbReference type="NCBI Taxonomy" id="546367"/>
    <lineage>
        <taxon>Bacteria</taxon>
        <taxon>Pseudomonadati</taxon>
        <taxon>Pseudomonadota</taxon>
        <taxon>Gammaproteobacteria</taxon>
        <taxon>Enterobacterales</taxon>
        <taxon>Hafniaceae</taxon>
        <taxon>Hafnia</taxon>
    </lineage>
</organism>
<dbReference type="EMBL" id="NQMS01000020">
    <property type="protein sequence ID" value="PAV94067.1"/>
    <property type="molecule type" value="Genomic_DNA"/>
</dbReference>
<dbReference type="Gene3D" id="3.30.70.3580">
    <property type="entry name" value="Antirestriction protein"/>
    <property type="match status" value="1"/>
</dbReference>
<evidence type="ECO:0000313" key="3">
    <source>
        <dbReference type="Proteomes" id="UP000218796"/>
    </source>
</evidence>
<comment type="caution">
    <text evidence="2">The sequence shown here is derived from an EMBL/GenBank/DDBJ whole genome shotgun (WGS) entry which is preliminary data.</text>
</comment>
<evidence type="ECO:0000313" key="2">
    <source>
        <dbReference type="EMBL" id="PAV94067.1"/>
    </source>
</evidence>
<proteinExistence type="inferred from homology"/>
<dbReference type="Proteomes" id="UP000218796">
    <property type="component" value="Unassembled WGS sequence"/>
</dbReference>
<keyword evidence="3" id="KW-1185">Reference proteome</keyword>
<evidence type="ECO:0008006" key="4">
    <source>
        <dbReference type="Google" id="ProtNLM"/>
    </source>
</evidence>
<dbReference type="InterPro" id="IPR042297">
    <property type="entry name" value="Antirestriction_sf"/>
</dbReference>